<evidence type="ECO:0000313" key="2">
    <source>
        <dbReference type="Proteomes" id="UP000189935"/>
    </source>
</evidence>
<evidence type="ECO:0008006" key="3">
    <source>
        <dbReference type="Google" id="ProtNLM"/>
    </source>
</evidence>
<proteinExistence type="predicted"/>
<dbReference type="EMBL" id="LT670844">
    <property type="protein sequence ID" value="SHL53971.1"/>
    <property type="molecule type" value="Genomic_DNA"/>
</dbReference>
<dbReference type="SUPFAM" id="SSF53756">
    <property type="entry name" value="UDP-Glycosyltransferase/glycogen phosphorylase"/>
    <property type="match status" value="1"/>
</dbReference>
<dbReference type="RefSeq" id="WP_154071526.1">
    <property type="nucleotide sequence ID" value="NZ_LT670844.1"/>
</dbReference>
<accession>A0A1M7BG94</accession>
<dbReference type="Proteomes" id="UP000189935">
    <property type="component" value="Chromosome I"/>
</dbReference>
<protein>
    <recommendedName>
        <fullName evidence="3">Capsule polysaccharide biosynthesis protein</fullName>
    </recommendedName>
</protein>
<dbReference type="AlphaFoldDB" id="A0A1M7BG94"/>
<reference evidence="1 2" key="1">
    <citation type="submission" date="2016-11" db="EMBL/GenBank/DDBJ databases">
        <authorList>
            <person name="Jaros S."/>
            <person name="Januszkiewicz K."/>
            <person name="Wedrychowicz H."/>
        </authorList>
    </citation>
    <scope>NUCLEOTIDE SEQUENCE [LARGE SCALE GENOMIC DNA]</scope>
    <source>
        <strain evidence="1 2">GAS499</strain>
    </source>
</reference>
<sequence>MRVMFFAPHAAFWYHAFPEALVAEGLIHRGHEVLYVTCDRALEDFCVPMAASGLTGKSDAISKREICGQCMHNEKLIREEFGFAGPRLSELLDAEAEKAIEEVLASVSRDSVLELCVDGVAVGRLALYNLLNRRKRIRLDLDDDEWNEYWIELKNLLRVWQAADRLFASFRPDRVVVYNSLYPVNRVVSKFAEVKGIPSYFMHAGGDLSRRLQTLLIGRGDTFTFYESALENWPRFSKIPCVPEDLAKVTRHYAHIFKGKSVFGYSSANTGLVDIRSRFQVAPEQKLLLATMSSLDEVFSAQSIGAFDGYAPLSAFANQIEWIRSLVDYVSERRDLFLIVRVHPREFPNRRDQVVSEHGKLLREMFVNLPSNIKVNWPEDKLSLYDLACGTDVVLNAWSSVGKEMGVLGIPVVLYSGNYVLYPADINDVATTAPDYFKKIECGLRDGWSFERARRAYRWSVYEFCRCVVDIGDSYPVLENPDRSIFEKLIGRVTRYISKDYEKQQDFRRRRKTLAAEGQIDRLLGSGDGTIVEHMMPAIPGAGSLERETIALRGELKKLAAVLFPDQASRSGNHLYKMLTGSAG</sequence>
<organism evidence="1 2">
    <name type="scientific">Bradyrhizobium lablabi</name>
    <dbReference type="NCBI Taxonomy" id="722472"/>
    <lineage>
        <taxon>Bacteria</taxon>
        <taxon>Pseudomonadati</taxon>
        <taxon>Pseudomonadota</taxon>
        <taxon>Alphaproteobacteria</taxon>
        <taxon>Hyphomicrobiales</taxon>
        <taxon>Nitrobacteraceae</taxon>
        <taxon>Bradyrhizobium</taxon>
    </lineage>
</organism>
<dbReference type="OrthoDB" id="581047at2"/>
<gene>
    <name evidence="1" type="ORF">SAMN05444159_6145</name>
</gene>
<evidence type="ECO:0000313" key="1">
    <source>
        <dbReference type="EMBL" id="SHL53971.1"/>
    </source>
</evidence>
<name>A0A1M7BG94_9BRAD</name>